<dbReference type="GO" id="GO:0005576">
    <property type="term" value="C:extracellular region"/>
    <property type="evidence" value="ECO:0007669"/>
    <property type="project" value="UniProtKB-SubCell"/>
</dbReference>
<dbReference type="PANTHER" id="PTHR34453:SF3">
    <property type="entry name" value="DEFENSIN-LIKE (DEFL) FAMILY PROTEIN-RELATED"/>
    <property type="match status" value="1"/>
</dbReference>
<organism evidence="8 9">
    <name type="scientific">Turnera subulata</name>
    <dbReference type="NCBI Taxonomy" id="218843"/>
    <lineage>
        <taxon>Eukaryota</taxon>
        <taxon>Viridiplantae</taxon>
        <taxon>Streptophyta</taxon>
        <taxon>Embryophyta</taxon>
        <taxon>Tracheophyta</taxon>
        <taxon>Spermatophyta</taxon>
        <taxon>Magnoliopsida</taxon>
        <taxon>eudicotyledons</taxon>
        <taxon>Gunneridae</taxon>
        <taxon>Pentapetalae</taxon>
        <taxon>rosids</taxon>
        <taxon>fabids</taxon>
        <taxon>Malpighiales</taxon>
        <taxon>Passifloraceae</taxon>
        <taxon>Turnera</taxon>
    </lineage>
</organism>
<dbReference type="Proteomes" id="UP001141552">
    <property type="component" value="Unassembled WGS sequence"/>
</dbReference>
<dbReference type="EMBL" id="JAKUCV010004687">
    <property type="protein sequence ID" value="KAJ4834514.1"/>
    <property type="molecule type" value="Genomic_DNA"/>
</dbReference>
<evidence type="ECO:0000313" key="8">
    <source>
        <dbReference type="EMBL" id="KAJ4834514.1"/>
    </source>
</evidence>
<evidence type="ECO:0000256" key="4">
    <source>
        <dbReference type="ARBA" id="ARBA00022529"/>
    </source>
</evidence>
<gene>
    <name evidence="8" type="ORF">Tsubulata_038806</name>
</gene>
<evidence type="ECO:0008006" key="10">
    <source>
        <dbReference type="Google" id="ProtNLM"/>
    </source>
</evidence>
<evidence type="ECO:0000313" key="9">
    <source>
        <dbReference type="Proteomes" id="UP001141552"/>
    </source>
</evidence>
<keyword evidence="4" id="KW-0929">Antimicrobial</keyword>
<feature type="non-terminal residue" evidence="8">
    <location>
        <position position="1"/>
    </location>
</feature>
<evidence type="ECO:0000256" key="2">
    <source>
        <dbReference type="ARBA" id="ARBA00006722"/>
    </source>
</evidence>
<keyword evidence="3" id="KW-0964">Secreted</keyword>
<dbReference type="GO" id="GO:0031640">
    <property type="term" value="P:killing of cells of another organism"/>
    <property type="evidence" value="ECO:0007669"/>
    <property type="project" value="UniProtKB-KW"/>
</dbReference>
<dbReference type="OrthoDB" id="1043633at2759"/>
<dbReference type="PANTHER" id="PTHR34453">
    <property type="entry name" value="DEFENSIN-LIKE (DEFL) FAMILY PROTEIN-RELATED"/>
    <property type="match status" value="1"/>
</dbReference>
<reference evidence="8" key="1">
    <citation type="submission" date="2022-02" db="EMBL/GenBank/DDBJ databases">
        <authorList>
            <person name="Henning P.M."/>
            <person name="McCubbin A.G."/>
            <person name="Shore J.S."/>
        </authorList>
    </citation>
    <scope>NUCLEOTIDE SEQUENCE</scope>
    <source>
        <strain evidence="8">F60SS</strain>
        <tissue evidence="8">Leaves</tissue>
    </source>
</reference>
<keyword evidence="5" id="KW-0295">Fungicide</keyword>
<keyword evidence="6" id="KW-0732">Signal</keyword>
<proteinExistence type="inferred from homology"/>
<evidence type="ECO:0000256" key="3">
    <source>
        <dbReference type="ARBA" id="ARBA00022525"/>
    </source>
</evidence>
<accession>A0A9Q0FMX9</accession>
<dbReference type="AlphaFoldDB" id="A0A9Q0FMX9"/>
<evidence type="ECO:0000256" key="5">
    <source>
        <dbReference type="ARBA" id="ARBA00022577"/>
    </source>
</evidence>
<comment type="caution">
    <text evidence="8">The sequence shown here is derived from an EMBL/GenBank/DDBJ whole genome shotgun (WGS) entry which is preliminary data.</text>
</comment>
<protein>
    <recommendedName>
        <fullName evidence="10">Defensin-like protein</fullName>
    </recommendedName>
</protein>
<evidence type="ECO:0000256" key="6">
    <source>
        <dbReference type="ARBA" id="ARBA00022729"/>
    </source>
</evidence>
<name>A0A9Q0FMX9_9ROSI</name>
<keyword evidence="9" id="KW-1185">Reference proteome</keyword>
<evidence type="ECO:0000256" key="1">
    <source>
        <dbReference type="ARBA" id="ARBA00004613"/>
    </source>
</evidence>
<reference evidence="8" key="2">
    <citation type="journal article" date="2023" name="Plants (Basel)">
        <title>Annotation of the Turnera subulata (Passifloraceae) Draft Genome Reveals the S-Locus Evolved after the Divergence of Turneroideae from Passifloroideae in a Stepwise Manner.</title>
        <authorList>
            <person name="Henning P.M."/>
            <person name="Roalson E.H."/>
            <person name="Mir W."/>
            <person name="McCubbin A.G."/>
            <person name="Shore J.S."/>
        </authorList>
    </citation>
    <scope>NUCLEOTIDE SEQUENCE</scope>
    <source>
        <strain evidence="8">F60SS</strain>
    </source>
</reference>
<dbReference type="Pfam" id="PF10868">
    <property type="entry name" value="Defensin_like"/>
    <property type="match status" value="2"/>
</dbReference>
<dbReference type="GO" id="GO:0050832">
    <property type="term" value="P:defense response to fungus"/>
    <property type="evidence" value="ECO:0007669"/>
    <property type="project" value="UniProtKB-KW"/>
</dbReference>
<comment type="subcellular location">
    <subcellularLocation>
        <location evidence="1">Secreted</location>
    </subcellularLocation>
</comment>
<evidence type="ECO:0000256" key="7">
    <source>
        <dbReference type="ARBA" id="ARBA00022821"/>
    </source>
</evidence>
<dbReference type="InterPro" id="IPR022618">
    <property type="entry name" value="Defensin-like_20-28"/>
</dbReference>
<comment type="similarity">
    <text evidence="2">Belongs to the DEFL family.</text>
</comment>
<keyword evidence="7" id="KW-0611">Plant defense</keyword>
<sequence>MKEIQGIGTLCCNDHPAVGDCIPGVDDRWGNATVPDGKCVTFCLEGCQNGKGGYCTKAHIRQTNANDHLCCNDHSAVGKCIPGVDDWPGNSTKLPGKCFRFCFEGCRIGKGGYCKPRGQEHICHCCCIYELCHF</sequence>